<dbReference type="Ensembl" id="ENSSORT00005016714.1">
    <property type="protein sequence ID" value="ENSSORP00005016207.1"/>
    <property type="gene ID" value="ENSSORG00005008215.1"/>
</dbReference>
<proteinExistence type="predicted"/>
<organism evidence="2 3">
    <name type="scientific">Sphaeramia orbicularis</name>
    <name type="common">orbiculate cardinalfish</name>
    <dbReference type="NCBI Taxonomy" id="375764"/>
    <lineage>
        <taxon>Eukaryota</taxon>
        <taxon>Metazoa</taxon>
        <taxon>Chordata</taxon>
        <taxon>Craniata</taxon>
        <taxon>Vertebrata</taxon>
        <taxon>Euteleostomi</taxon>
        <taxon>Actinopterygii</taxon>
        <taxon>Neopterygii</taxon>
        <taxon>Teleostei</taxon>
        <taxon>Neoteleostei</taxon>
        <taxon>Acanthomorphata</taxon>
        <taxon>Gobiaria</taxon>
        <taxon>Kurtiformes</taxon>
        <taxon>Apogonoidei</taxon>
        <taxon>Apogonidae</taxon>
        <taxon>Apogoninae</taxon>
        <taxon>Sphaeramia</taxon>
    </lineage>
</organism>
<name>A0A672ZIA1_9TELE</name>
<reference evidence="2" key="1">
    <citation type="submission" date="2019-06" db="EMBL/GenBank/DDBJ databases">
        <authorList>
            <consortium name="Wellcome Sanger Institute Data Sharing"/>
        </authorList>
    </citation>
    <scope>NUCLEOTIDE SEQUENCE [LARGE SCALE GENOMIC DNA]</scope>
</reference>
<keyword evidence="1" id="KW-0812">Transmembrane</keyword>
<dbReference type="InParanoid" id="A0A672ZIA1"/>
<dbReference type="Proteomes" id="UP000472271">
    <property type="component" value="Chromosome 12"/>
</dbReference>
<dbReference type="AlphaFoldDB" id="A0A672ZIA1"/>
<evidence type="ECO:0000256" key="1">
    <source>
        <dbReference type="SAM" id="Phobius"/>
    </source>
</evidence>
<protein>
    <submittedName>
        <fullName evidence="2">Uncharacterized protein</fullName>
    </submittedName>
</protein>
<reference evidence="2" key="3">
    <citation type="submission" date="2025-09" db="UniProtKB">
        <authorList>
            <consortium name="Ensembl"/>
        </authorList>
    </citation>
    <scope>IDENTIFICATION</scope>
</reference>
<accession>A0A672ZIA1</accession>
<feature type="transmembrane region" description="Helical" evidence="1">
    <location>
        <begin position="48"/>
        <end position="73"/>
    </location>
</feature>
<evidence type="ECO:0000313" key="2">
    <source>
        <dbReference type="Ensembl" id="ENSSORP00005016207.1"/>
    </source>
</evidence>
<keyword evidence="1" id="KW-1133">Transmembrane helix</keyword>
<reference evidence="2" key="2">
    <citation type="submission" date="2025-08" db="UniProtKB">
        <authorList>
            <consortium name="Ensembl"/>
        </authorList>
    </citation>
    <scope>IDENTIFICATION</scope>
</reference>
<keyword evidence="3" id="KW-1185">Reference proteome</keyword>
<keyword evidence="1" id="KW-0472">Membrane</keyword>
<sequence length="74" mass="8633">MWFGLYYLCLFVYFEYRGYARDICGSCLVLGNINLCCIFGSNQTLNSVLFWLTLLLSKALGFMIRSFMVFVFIL</sequence>
<evidence type="ECO:0000313" key="3">
    <source>
        <dbReference type="Proteomes" id="UP000472271"/>
    </source>
</evidence>